<evidence type="ECO:0000313" key="2">
    <source>
        <dbReference type="EMBL" id="QIE54845.1"/>
    </source>
</evidence>
<gene>
    <name evidence="2" type="ORF">G5B40_04920</name>
</gene>
<dbReference type="InterPro" id="IPR018666">
    <property type="entry name" value="DUF2125"/>
</dbReference>
<keyword evidence="1" id="KW-0812">Transmembrane</keyword>
<dbReference type="RefSeq" id="WP_165095785.1">
    <property type="nucleotide sequence ID" value="NZ_CP049056.1"/>
</dbReference>
<protein>
    <submittedName>
        <fullName evidence="2">DUF2125 domain-containing protein</fullName>
    </submittedName>
</protein>
<sequence>MLKFKLLAGLIVTVIIGGALWWMLAARTHENAVAGWLEERREQGWLAEADVSIAGFPNRLDVTLRDLALADPESGWAWSAPRVEIDQVIYDPTFYVVTWPPEQRLAAPGARAVLRSEKMAASFRAERSAALGLVRASLDIQRAALSAEAGWTAGADRLNTHLRAAPEAGPENTYQFRLDGVRLRLPDFLRELVDPAGALPPAIETLAFDGHAALDRPLDRRALEGPKPDILSFSLNDGIAEWGALRLAVTGSMKADREGYGEGEFEISATNWRAMLDAATNAGALAPGFGETLKAGLGFIARLGGDGDRLDVTLVLSGGQARIGPVPIGAAPRLAD</sequence>
<dbReference type="Proteomes" id="UP000503336">
    <property type="component" value="Chromosome"/>
</dbReference>
<proteinExistence type="predicted"/>
<feature type="transmembrane region" description="Helical" evidence="1">
    <location>
        <begin position="7"/>
        <end position="24"/>
    </location>
</feature>
<dbReference type="AlphaFoldDB" id="A0A7L5BTF3"/>
<reference evidence="2 3" key="1">
    <citation type="submission" date="2020-02" db="EMBL/GenBank/DDBJ databases">
        <title>complete genome sequence of Rhodobacteraceae bacterium.</title>
        <authorList>
            <person name="Park J."/>
            <person name="Kim Y.-S."/>
            <person name="Kim K.-H."/>
        </authorList>
    </citation>
    <scope>NUCLEOTIDE SEQUENCE [LARGE SCALE GENOMIC DNA]</scope>
    <source>
        <strain evidence="2 3">RR4-56</strain>
    </source>
</reference>
<keyword evidence="3" id="KW-1185">Reference proteome</keyword>
<keyword evidence="1" id="KW-1133">Transmembrane helix</keyword>
<organism evidence="2 3">
    <name type="scientific">Pikeienuella piscinae</name>
    <dbReference type="NCBI Taxonomy" id="2748098"/>
    <lineage>
        <taxon>Bacteria</taxon>
        <taxon>Pseudomonadati</taxon>
        <taxon>Pseudomonadota</taxon>
        <taxon>Alphaproteobacteria</taxon>
        <taxon>Rhodobacterales</taxon>
        <taxon>Paracoccaceae</taxon>
        <taxon>Pikeienuella</taxon>
    </lineage>
</organism>
<evidence type="ECO:0000256" key="1">
    <source>
        <dbReference type="SAM" id="Phobius"/>
    </source>
</evidence>
<name>A0A7L5BTF3_9RHOB</name>
<dbReference type="EMBL" id="CP049056">
    <property type="protein sequence ID" value="QIE54845.1"/>
    <property type="molecule type" value="Genomic_DNA"/>
</dbReference>
<dbReference type="KEGG" id="hdh:G5B40_04920"/>
<keyword evidence="1" id="KW-0472">Membrane</keyword>
<accession>A0A7L5BTF3</accession>
<dbReference type="Pfam" id="PF09898">
    <property type="entry name" value="DUF2125"/>
    <property type="match status" value="1"/>
</dbReference>
<evidence type="ECO:0000313" key="3">
    <source>
        <dbReference type="Proteomes" id="UP000503336"/>
    </source>
</evidence>